<dbReference type="AlphaFoldDB" id="A0A0P6X5M0"/>
<evidence type="ECO:0000313" key="2">
    <source>
        <dbReference type="EMBL" id="KPL74686.1"/>
    </source>
</evidence>
<name>A0A0P6X5M0_9CHLR</name>
<feature type="transmembrane region" description="Helical" evidence="1">
    <location>
        <begin position="70"/>
        <end position="95"/>
    </location>
</feature>
<feature type="transmembrane region" description="Helical" evidence="1">
    <location>
        <begin position="21"/>
        <end position="46"/>
    </location>
</feature>
<keyword evidence="3" id="KW-1185">Reference proteome</keyword>
<keyword evidence="1" id="KW-0472">Membrane</keyword>
<dbReference type="STRING" id="229920.ADM99_00905"/>
<dbReference type="OrthoDB" id="162886at2"/>
<accession>A0A0P6X5M0</accession>
<organism evidence="2 3">
    <name type="scientific">Leptolinea tardivitalis</name>
    <dbReference type="NCBI Taxonomy" id="229920"/>
    <lineage>
        <taxon>Bacteria</taxon>
        <taxon>Bacillati</taxon>
        <taxon>Chloroflexota</taxon>
        <taxon>Anaerolineae</taxon>
        <taxon>Anaerolineales</taxon>
        <taxon>Anaerolineaceae</taxon>
        <taxon>Leptolinea</taxon>
    </lineage>
</organism>
<dbReference type="RefSeq" id="WP_062423315.1">
    <property type="nucleotide sequence ID" value="NZ_BBYA01000014.1"/>
</dbReference>
<dbReference type="EMBL" id="LGCK01000002">
    <property type="protein sequence ID" value="KPL74686.1"/>
    <property type="molecule type" value="Genomic_DNA"/>
</dbReference>
<protein>
    <submittedName>
        <fullName evidence="2">Uncharacterized protein</fullName>
    </submittedName>
</protein>
<keyword evidence="1" id="KW-1133">Transmembrane helix</keyword>
<evidence type="ECO:0000313" key="3">
    <source>
        <dbReference type="Proteomes" id="UP000050430"/>
    </source>
</evidence>
<proteinExistence type="predicted"/>
<gene>
    <name evidence="2" type="ORF">ADM99_00905</name>
</gene>
<dbReference type="Proteomes" id="UP000050430">
    <property type="component" value="Unassembled WGS sequence"/>
</dbReference>
<sequence>MSKYEPYNSQRQKPVKREIHPIWRGIGFALGIIIPVISYIGALIIIDENSKRGWFSIPSDLISRYVEPYLYVKIILTVMLMFIFYAIFLFITALITSLLAPPRYSVYDVPPQAFRGKKKSR</sequence>
<comment type="caution">
    <text evidence="2">The sequence shown here is derived from an EMBL/GenBank/DDBJ whole genome shotgun (WGS) entry which is preliminary data.</text>
</comment>
<reference evidence="2 3" key="1">
    <citation type="submission" date="2015-07" db="EMBL/GenBank/DDBJ databases">
        <title>Genome sequence of Leptolinea tardivitalis DSM 16556.</title>
        <authorList>
            <person name="Hemp J."/>
            <person name="Ward L.M."/>
            <person name="Pace L.A."/>
            <person name="Fischer W.W."/>
        </authorList>
    </citation>
    <scope>NUCLEOTIDE SEQUENCE [LARGE SCALE GENOMIC DNA]</scope>
    <source>
        <strain evidence="2 3">YMTK-2</strain>
    </source>
</reference>
<keyword evidence="1" id="KW-0812">Transmembrane</keyword>
<evidence type="ECO:0000256" key="1">
    <source>
        <dbReference type="SAM" id="Phobius"/>
    </source>
</evidence>